<dbReference type="GO" id="GO:0008270">
    <property type="term" value="F:zinc ion binding"/>
    <property type="evidence" value="ECO:0007669"/>
    <property type="project" value="UniProtKB-KW"/>
</dbReference>
<dbReference type="GO" id="GO:0000981">
    <property type="term" value="F:DNA-binding transcription factor activity, RNA polymerase II-specific"/>
    <property type="evidence" value="ECO:0007669"/>
    <property type="project" value="TreeGrafter"/>
</dbReference>
<evidence type="ECO:0000256" key="3">
    <source>
        <dbReference type="ARBA" id="ARBA00022723"/>
    </source>
</evidence>
<keyword evidence="7" id="KW-0805">Transcription regulation</keyword>
<keyword evidence="5 11" id="KW-0863">Zinc-finger</keyword>
<evidence type="ECO:0000256" key="8">
    <source>
        <dbReference type="ARBA" id="ARBA00023125"/>
    </source>
</evidence>
<feature type="compositionally biased region" description="Basic residues" evidence="12">
    <location>
        <begin position="134"/>
        <end position="143"/>
    </location>
</feature>
<feature type="domain" description="C2H2-type" evidence="13">
    <location>
        <begin position="506"/>
        <end position="533"/>
    </location>
</feature>
<dbReference type="InterPro" id="IPR013087">
    <property type="entry name" value="Znf_C2H2_type"/>
</dbReference>
<protein>
    <submittedName>
        <fullName evidence="14">Zinc finger protein 57</fullName>
    </submittedName>
</protein>
<accession>A0A4C1TB47</accession>
<keyword evidence="8" id="KW-0238">DNA-binding</keyword>
<keyword evidence="9" id="KW-0804">Transcription</keyword>
<evidence type="ECO:0000256" key="7">
    <source>
        <dbReference type="ARBA" id="ARBA00023015"/>
    </source>
</evidence>
<dbReference type="Gene3D" id="3.30.160.60">
    <property type="entry name" value="Classic Zinc Finger"/>
    <property type="match status" value="4"/>
</dbReference>
<comment type="caution">
    <text evidence="14">The sequence shown here is derived from an EMBL/GenBank/DDBJ whole genome shotgun (WGS) entry which is preliminary data.</text>
</comment>
<sequence>MDRERQNLSSSRVQGMLWSRGVQHGAAHIRNALKFKKRVNLATRLLRNLCREEVSAKHSLSPLKINEASHFDVGIEGSLNIQTLVTVKVEYEDRSSVVDDSEDLYASNILYNDIDQEIDTKLVEIPPEENVLKSKRVTRNKKSKTVDSDDEPLKSKTKTPESDSDDIYSPEKGKKQKKKKSKEVKEKIDRRKHPRAKKEKPGGVVNNNRVKKKLEELNVDSSKVEMVLLTWEEVEEERQKALNSITFTRHDYRCYDCVIGFNHKFKLENHMKKHEESVRCVECVAVTRTPSRRTVGGTGYAGDVLAAALLALAQPSQQIMRRERITPPRQRTRASHVGTQRGEWYSGKAEDSPEEPHGEAEVRALREEFQRQKLSQDSSFEYSCPKCDKKFLFKKAMEVHLVTHEAPAGLYCHECDMNFKNQMSYYQHMKYNLKHIDPAKLKFACQLCDKRFVKASRLEEHHVAVHLKATPVRCTMPGCDFACSSRPVLRTHIRMLHRNLRAVRNHVCDACGKAYTTKKTLEGHMRTHTGERPFHCQLCPSTFGYEAALYNHNKLVHLKNKSARRAHTAMAPQQEPNMAAWNAETA</sequence>
<dbReference type="AlphaFoldDB" id="A0A4C1TB47"/>
<reference evidence="14 15" key="1">
    <citation type="journal article" date="2019" name="Commun. Biol.">
        <title>The bagworm genome reveals a unique fibroin gene that provides high tensile strength.</title>
        <authorList>
            <person name="Kono N."/>
            <person name="Nakamura H."/>
            <person name="Ohtoshi R."/>
            <person name="Tomita M."/>
            <person name="Numata K."/>
            <person name="Arakawa K."/>
        </authorList>
    </citation>
    <scope>NUCLEOTIDE SEQUENCE [LARGE SCALE GENOMIC DNA]</scope>
</reference>
<feature type="region of interest" description="Disordered" evidence="12">
    <location>
        <begin position="134"/>
        <end position="208"/>
    </location>
</feature>
<evidence type="ECO:0000256" key="5">
    <source>
        <dbReference type="ARBA" id="ARBA00022771"/>
    </source>
</evidence>
<dbReference type="PROSITE" id="PS50157">
    <property type="entry name" value="ZINC_FINGER_C2H2_2"/>
    <property type="match status" value="5"/>
</dbReference>
<feature type="compositionally biased region" description="Basic and acidic residues" evidence="12">
    <location>
        <begin position="144"/>
        <end position="161"/>
    </location>
</feature>
<feature type="domain" description="C2H2-type" evidence="13">
    <location>
        <begin position="252"/>
        <end position="279"/>
    </location>
</feature>
<dbReference type="SUPFAM" id="SSF57667">
    <property type="entry name" value="beta-beta-alpha zinc fingers"/>
    <property type="match status" value="3"/>
</dbReference>
<proteinExistence type="inferred from homology"/>
<comment type="subcellular location">
    <subcellularLocation>
        <location evidence="1">Nucleus</location>
    </subcellularLocation>
</comment>
<dbReference type="PANTHER" id="PTHR24394">
    <property type="entry name" value="ZINC FINGER PROTEIN"/>
    <property type="match status" value="1"/>
</dbReference>
<evidence type="ECO:0000256" key="11">
    <source>
        <dbReference type="PROSITE-ProRule" id="PRU00042"/>
    </source>
</evidence>
<keyword evidence="6" id="KW-0862">Zinc</keyword>
<feature type="domain" description="C2H2-type" evidence="13">
    <location>
        <begin position="443"/>
        <end position="471"/>
    </location>
</feature>
<evidence type="ECO:0000256" key="2">
    <source>
        <dbReference type="ARBA" id="ARBA00006991"/>
    </source>
</evidence>
<feature type="compositionally biased region" description="Basic and acidic residues" evidence="12">
    <location>
        <begin position="348"/>
        <end position="360"/>
    </location>
</feature>
<dbReference type="PANTHER" id="PTHR24394:SF29">
    <property type="entry name" value="MYONEURIN"/>
    <property type="match status" value="1"/>
</dbReference>
<feature type="region of interest" description="Disordered" evidence="12">
    <location>
        <begin position="327"/>
        <end position="360"/>
    </location>
</feature>
<organism evidence="14 15">
    <name type="scientific">Eumeta variegata</name>
    <name type="common">Bagworm moth</name>
    <name type="synonym">Eumeta japonica</name>
    <dbReference type="NCBI Taxonomy" id="151549"/>
    <lineage>
        <taxon>Eukaryota</taxon>
        <taxon>Metazoa</taxon>
        <taxon>Ecdysozoa</taxon>
        <taxon>Arthropoda</taxon>
        <taxon>Hexapoda</taxon>
        <taxon>Insecta</taxon>
        <taxon>Pterygota</taxon>
        <taxon>Neoptera</taxon>
        <taxon>Endopterygota</taxon>
        <taxon>Lepidoptera</taxon>
        <taxon>Glossata</taxon>
        <taxon>Ditrysia</taxon>
        <taxon>Tineoidea</taxon>
        <taxon>Psychidae</taxon>
        <taxon>Oiketicinae</taxon>
        <taxon>Eumeta</taxon>
    </lineage>
</organism>
<gene>
    <name evidence="14" type="primary">ZNF57</name>
    <name evidence="14" type="ORF">EVAR_92908_1</name>
</gene>
<dbReference type="Proteomes" id="UP000299102">
    <property type="component" value="Unassembled WGS sequence"/>
</dbReference>
<dbReference type="InterPro" id="IPR036236">
    <property type="entry name" value="Znf_C2H2_sf"/>
</dbReference>
<keyword evidence="10" id="KW-0539">Nucleus</keyword>
<evidence type="ECO:0000313" key="15">
    <source>
        <dbReference type="Proteomes" id="UP000299102"/>
    </source>
</evidence>
<dbReference type="FunFam" id="3.30.160.60:FF:001370">
    <property type="entry name" value="Zinc finger protein"/>
    <property type="match status" value="1"/>
</dbReference>
<dbReference type="GO" id="GO:0003690">
    <property type="term" value="F:double-stranded DNA binding"/>
    <property type="evidence" value="ECO:0007669"/>
    <property type="project" value="UniProtKB-ARBA"/>
</dbReference>
<evidence type="ECO:0000256" key="9">
    <source>
        <dbReference type="ARBA" id="ARBA00023163"/>
    </source>
</evidence>
<keyword evidence="15" id="KW-1185">Reference proteome</keyword>
<evidence type="ECO:0000256" key="12">
    <source>
        <dbReference type="SAM" id="MobiDB-lite"/>
    </source>
</evidence>
<dbReference type="SMART" id="SM00355">
    <property type="entry name" value="ZnF_C2H2"/>
    <property type="match status" value="7"/>
</dbReference>
<dbReference type="GO" id="GO:0005634">
    <property type="term" value="C:nucleus"/>
    <property type="evidence" value="ECO:0007669"/>
    <property type="project" value="UniProtKB-SubCell"/>
</dbReference>
<evidence type="ECO:0000256" key="1">
    <source>
        <dbReference type="ARBA" id="ARBA00004123"/>
    </source>
</evidence>
<comment type="similarity">
    <text evidence="2">Belongs to the krueppel C2H2-type zinc-finger protein family.</text>
</comment>
<feature type="domain" description="C2H2-type" evidence="13">
    <location>
        <begin position="382"/>
        <end position="409"/>
    </location>
</feature>
<dbReference type="OrthoDB" id="4748970at2759"/>
<evidence type="ECO:0000256" key="4">
    <source>
        <dbReference type="ARBA" id="ARBA00022737"/>
    </source>
</evidence>
<name>A0A4C1TB47_EUMVA</name>
<dbReference type="PROSITE" id="PS00028">
    <property type="entry name" value="ZINC_FINGER_C2H2_1"/>
    <property type="match status" value="5"/>
</dbReference>
<evidence type="ECO:0000256" key="6">
    <source>
        <dbReference type="ARBA" id="ARBA00022833"/>
    </source>
</evidence>
<evidence type="ECO:0000256" key="10">
    <source>
        <dbReference type="ARBA" id="ARBA00023242"/>
    </source>
</evidence>
<keyword evidence="4" id="KW-0677">Repeat</keyword>
<feature type="domain" description="C2H2-type" evidence="13">
    <location>
        <begin position="534"/>
        <end position="562"/>
    </location>
</feature>
<evidence type="ECO:0000259" key="13">
    <source>
        <dbReference type="PROSITE" id="PS50157"/>
    </source>
</evidence>
<evidence type="ECO:0000313" key="14">
    <source>
        <dbReference type="EMBL" id="GBP11396.1"/>
    </source>
</evidence>
<dbReference type="STRING" id="151549.A0A4C1TB47"/>
<dbReference type="Pfam" id="PF00096">
    <property type="entry name" value="zf-C2H2"/>
    <property type="match status" value="1"/>
</dbReference>
<dbReference type="EMBL" id="BGZK01000046">
    <property type="protein sequence ID" value="GBP11396.1"/>
    <property type="molecule type" value="Genomic_DNA"/>
</dbReference>
<keyword evidence="3" id="KW-0479">Metal-binding</keyword>